<protein>
    <submittedName>
        <fullName evidence="1">Uncharacterized protein</fullName>
    </submittedName>
</protein>
<dbReference type="Proteomes" id="UP001066276">
    <property type="component" value="Chromosome 6"/>
</dbReference>
<gene>
    <name evidence="1" type="ORF">NDU88_004246</name>
</gene>
<name>A0AAV7QCE0_PLEWA</name>
<comment type="caution">
    <text evidence="1">The sequence shown here is derived from an EMBL/GenBank/DDBJ whole genome shotgun (WGS) entry which is preliminary data.</text>
</comment>
<dbReference type="AlphaFoldDB" id="A0AAV7QCE0"/>
<sequence>MTTMWALFEEGVLLPFKKLRLRYDLPHGHFLLHKAITAAIRKHWSSGIAEPPGTAYYQYMLTASGADKAITCL</sequence>
<keyword evidence="2" id="KW-1185">Reference proteome</keyword>
<evidence type="ECO:0000313" key="2">
    <source>
        <dbReference type="Proteomes" id="UP001066276"/>
    </source>
</evidence>
<reference evidence="1" key="1">
    <citation type="journal article" date="2022" name="bioRxiv">
        <title>Sequencing and chromosome-scale assembly of the giantPleurodeles waltlgenome.</title>
        <authorList>
            <person name="Brown T."/>
            <person name="Elewa A."/>
            <person name="Iarovenko S."/>
            <person name="Subramanian E."/>
            <person name="Araus A.J."/>
            <person name="Petzold A."/>
            <person name="Susuki M."/>
            <person name="Suzuki K.-i.T."/>
            <person name="Hayashi T."/>
            <person name="Toyoda A."/>
            <person name="Oliveira C."/>
            <person name="Osipova E."/>
            <person name="Leigh N.D."/>
            <person name="Simon A."/>
            <person name="Yun M.H."/>
        </authorList>
    </citation>
    <scope>NUCLEOTIDE SEQUENCE</scope>
    <source>
        <strain evidence="1">20211129_DDA</strain>
        <tissue evidence="1">Liver</tissue>
    </source>
</reference>
<evidence type="ECO:0000313" key="1">
    <source>
        <dbReference type="EMBL" id="KAJ1137850.1"/>
    </source>
</evidence>
<accession>A0AAV7QCE0</accession>
<organism evidence="1 2">
    <name type="scientific">Pleurodeles waltl</name>
    <name type="common">Iberian ribbed newt</name>
    <dbReference type="NCBI Taxonomy" id="8319"/>
    <lineage>
        <taxon>Eukaryota</taxon>
        <taxon>Metazoa</taxon>
        <taxon>Chordata</taxon>
        <taxon>Craniata</taxon>
        <taxon>Vertebrata</taxon>
        <taxon>Euteleostomi</taxon>
        <taxon>Amphibia</taxon>
        <taxon>Batrachia</taxon>
        <taxon>Caudata</taxon>
        <taxon>Salamandroidea</taxon>
        <taxon>Salamandridae</taxon>
        <taxon>Pleurodelinae</taxon>
        <taxon>Pleurodeles</taxon>
    </lineage>
</organism>
<proteinExistence type="predicted"/>
<dbReference type="EMBL" id="JANPWB010000010">
    <property type="protein sequence ID" value="KAJ1137850.1"/>
    <property type="molecule type" value="Genomic_DNA"/>
</dbReference>